<dbReference type="EMBL" id="FRDN01000011">
    <property type="protein sequence ID" value="SHN80840.1"/>
    <property type="molecule type" value="Genomic_DNA"/>
</dbReference>
<proteinExistence type="predicted"/>
<evidence type="ECO:0000313" key="2">
    <source>
        <dbReference type="Proteomes" id="UP000184010"/>
    </source>
</evidence>
<protein>
    <submittedName>
        <fullName evidence="1">Uncharacterized protein</fullName>
    </submittedName>
</protein>
<gene>
    <name evidence="1" type="ORF">SAMN02745215_03470</name>
</gene>
<keyword evidence="2" id="KW-1185">Reference proteome</keyword>
<sequence length="126" mass="14870">MENERLILELLQSINQQVQGIEQHIQGIDQRVQGIERHVQQIDQRLRKAEVSIDEIRKDVRILAEGQVAHREQDEREHKQIIQLISDKTIVLEKAITRNSMDISEVKEERDEVFEVLLKRRTQSVS</sequence>
<accession>A0A1M7UDA1</accession>
<name>A0A1M7UDA1_9FIRM</name>
<dbReference type="Gene3D" id="1.20.5.1070">
    <property type="entry name" value="Head and neck region of the ectodomain of NDV fusion glycoprotein"/>
    <property type="match status" value="1"/>
</dbReference>
<organism evidence="1 2">
    <name type="scientific">Desulfitobacterium chlororespirans DSM 11544</name>
    <dbReference type="NCBI Taxonomy" id="1121395"/>
    <lineage>
        <taxon>Bacteria</taxon>
        <taxon>Bacillati</taxon>
        <taxon>Bacillota</taxon>
        <taxon>Clostridia</taxon>
        <taxon>Eubacteriales</taxon>
        <taxon>Desulfitobacteriaceae</taxon>
        <taxon>Desulfitobacterium</taxon>
    </lineage>
</organism>
<dbReference type="Proteomes" id="UP000184010">
    <property type="component" value="Unassembled WGS sequence"/>
</dbReference>
<dbReference type="AlphaFoldDB" id="A0A1M7UDA1"/>
<evidence type="ECO:0000313" key="1">
    <source>
        <dbReference type="EMBL" id="SHN80840.1"/>
    </source>
</evidence>
<dbReference type="STRING" id="1121395.SAMN02745215_03470"/>
<dbReference type="RefSeq" id="WP_072773778.1">
    <property type="nucleotide sequence ID" value="NZ_FRDN01000011.1"/>
</dbReference>
<reference evidence="2" key="1">
    <citation type="submission" date="2016-12" db="EMBL/GenBank/DDBJ databases">
        <authorList>
            <person name="Varghese N."/>
            <person name="Submissions S."/>
        </authorList>
    </citation>
    <scope>NUCLEOTIDE SEQUENCE [LARGE SCALE GENOMIC DNA]</scope>
    <source>
        <strain evidence="2">DSM 11544</strain>
    </source>
</reference>